<feature type="binding site" evidence="6">
    <location>
        <begin position="156"/>
        <end position="157"/>
    </location>
    <ligand>
        <name>substrate</name>
    </ligand>
</feature>
<feature type="binding site" evidence="6">
    <location>
        <begin position="21"/>
        <end position="22"/>
    </location>
    <ligand>
        <name>substrate</name>
    </ligand>
</feature>
<dbReference type="InterPro" id="IPR029033">
    <property type="entry name" value="His_PPase_superfam"/>
</dbReference>
<dbReference type="Pfam" id="PF00300">
    <property type="entry name" value="His_Phos_1"/>
    <property type="match status" value="1"/>
</dbReference>
<feature type="site" description="Transition state stabilizer" evidence="7">
    <location>
        <position position="155"/>
    </location>
</feature>
<feature type="active site" description="Proton donor/acceptor" evidence="5">
    <location>
        <position position="85"/>
    </location>
</feature>
<feature type="binding site" evidence="6">
    <location>
        <position position="58"/>
    </location>
    <ligand>
        <name>substrate</name>
    </ligand>
</feature>
<evidence type="ECO:0000256" key="2">
    <source>
        <dbReference type="ARBA" id="ARBA00012028"/>
    </source>
</evidence>
<feature type="binding site" evidence="6">
    <location>
        <begin position="85"/>
        <end position="88"/>
    </location>
    <ligand>
        <name>substrate</name>
    </ligand>
</feature>
<proteinExistence type="inferred from homology"/>
<feature type="active site" description="Tele-phosphohistidine intermediate" evidence="5">
    <location>
        <position position="9"/>
    </location>
</feature>
<name>A0A1F6F1R5_9BACT</name>
<sequence>MAYLILVRHGKSEWNKLGKWTGWTDIGLVEEGLEEAKRAGEAIKDFRIDIVHVSDLKRTHETWREIQNVIGRSDLKAKAHPALKERSYGIHTGKNKWDVKKEVGEEEFQKIRRGWHYPIPEGETMKDVHDRAVPYYEKHILPELKAGKNVLIVGHGNTLRAMVKYFEGLSEEGVSDLEFGLGEVYVYDVDEKGKIVGKEIRAANPEKGKV</sequence>
<evidence type="ECO:0000256" key="3">
    <source>
        <dbReference type="ARBA" id="ARBA00023152"/>
    </source>
</evidence>
<organism evidence="8 9">
    <name type="scientific">Candidatus Kaiserbacteria bacterium RIFCSPLOWO2_01_FULL_54_13</name>
    <dbReference type="NCBI Taxonomy" id="1798512"/>
    <lineage>
        <taxon>Bacteria</taxon>
        <taxon>Candidatus Kaiseribacteriota</taxon>
    </lineage>
</organism>
<dbReference type="CDD" id="cd07067">
    <property type="entry name" value="HP_PGM_like"/>
    <property type="match status" value="1"/>
</dbReference>
<feature type="binding site" evidence="6">
    <location>
        <position position="96"/>
    </location>
    <ligand>
        <name>substrate</name>
    </ligand>
</feature>
<accession>A0A1F6F1R5</accession>
<dbReference type="InterPro" id="IPR013078">
    <property type="entry name" value="His_Pase_superF_clade-1"/>
</dbReference>
<evidence type="ECO:0000256" key="4">
    <source>
        <dbReference type="ARBA" id="ARBA00023235"/>
    </source>
</evidence>
<evidence type="ECO:0000256" key="7">
    <source>
        <dbReference type="PIRSR" id="PIRSR613078-3"/>
    </source>
</evidence>
<gene>
    <name evidence="8" type="ORF">A3A39_00875</name>
</gene>
<dbReference type="GO" id="GO:0004619">
    <property type="term" value="F:phosphoglycerate mutase activity"/>
    <property type="evidence" value="ECO:0007669"/>
    <property type="project" value="UniProtKB-EC"/>
</dbReference>
<dbReference type="SUPFAM" id="SSF53254">
    <property type="entry name" value="Phosphoglycerate mutase-like"/>
    <property type="match status" value="1"/>
</dbReference>
<dbReference type="EC" id="5.4.2.11" evidence="2"/>
<protein>
    <recommendedName>
        <fullName evidence="2">phosphoglycerate mutase (2,3-diphosphoglycerate-dependent)</fullName>
        <ecNumber evidence="2">5.4.2.11</ecNumber>
    </recommendedName>
</protein>
<keyword evidence="4" id="KW-0413">Isomerase</keyword>
<reference evidence="8 9" key="1">
    <citation type="journal article" date="2016" name="Nat. Commun.">
        <title>Thousands of microbial genomes shed light on interconnected biogeochemical processes in an aquifer system.</title>
        <authorList>
            <person name="Anantharaman K."/>
            <person name="Brown C.T."/>
            <person name="Hug L.A."/>
            <person name="Sharon I."/>
            <person name="Castelle C.J."/>
            <person name="Probst A.J."/>
            <person name="Thomas B.C."/>
            <person name="Singh A."/>
            <person name="Wilkins M.J."/>
            <person name="Karaoz U."/>
            <person name="Brodie E.L."/>
            <person name="Williams K.H."/>
            <person name="Hubbard S.S."/>
            <person name="Banfield J.F."/>
        </authorList>
    </citation>
    <scope>NUCLEOTIDE SEQUENCE [LARGE SCALE GENOMIC DNA]</scope>
</reference>
<evidence type="ECO:0000256" key="1">
    <source>
        <dbReference type="ARBA" id="ARBA00006717"/>
    </source>
</evidence>
<dbReference type="InterPro" id="IPR005952">
    <property type="entry name" value="Phosphogly_mut1"/>
</dbReference>
<evidence type="ECO:0000313" key="9">
    <source>
        <dbReference type="Proteomes" id="UP000177372"/>
    </source>
</evidence>
<evidence type="ECO:0000313" key="8">
    <source>
        <dbReference type="EMBL" id="OGG79806.1"/>
    </source>
</evidence>
<feature type="binding site" evidence="6">
    <location>
        <begin position="8"/>
        <end position="15"/>
    </location>
    <ligand>
        <name>substrate</name>
    </ligand>
</feature>
<keyword evidence="3" id="KW-0324">Glycolysis</keyword>
<evidence type="ECO:0000256" key="5">
    <source>
        <dbReference type="PIRSR" id="PIRSR613078-1"/>
    </source>
</evidence>
<evidence type="ECO:0000256" key="6">
    <source>
        <dbReference type="PIRSR" id="PIRSR613078-2"/>
    </source>
</evidence>
<dbReference type="SMART" id="SM00855">
    <property type="entry name" value="PGAM"/>
    <property type="match status" value="1"/>
</dbReference>
<dbReference type="Gene3D" id="3.40.50.1240">
    <property type="entry name" value="Phosphoglycerate mutase-like"/>
    <property type="match status" value="1"/>
</dbReference>
<dbReference type="EMBL" id="MFLZ01000018">
    <property type="protein sequence ID" value="OGG79806.1"/>
    <property type="molecule type" value="Genomic_DNA"/>
</dbReference>
<dbReference type="Proteomes" id="UP000177372">
    <property type="component" value="Unassembled WGS sequence"/>
</dbReference>
<dbReference type="PIRSF" id="PIRSF000709">
    <property type="entry name" value="6PFK_2-Ptase"/>
    <property type="match status" value="1"/>
</dbReference>
<dbReference type="AlphaFoldDB" id="A0A1F6F1R5"/>
<feature type="binding site" evidence="6">
    <location>
        <begin position="112"/>
        <end position="113"/>
    </location>
    <ligand>
        <name>substrate</name>
    </ligand>
</feature>
<dbReference type="GO" id="GO:0006096">
    <property type="term" value="P:glycolytic process"/>
    <property type="evidence" value="ECO:0007669"/>
    <property type="project" value="UniProtKB-KW"/>
</dbReference>
<comment type="similarity">
    <text evidence="1">Belongs to the phosphoglycerate mutase family. BPG-dependent PGAM subfamily.</text>
</comment>
<comment type="caution">
    <text evidence="8">The sequence shown here is derived from an EMBL/GenBank/DDBJ whole genome shotgun (WGS) entry which is preliminary data.</text>
</comment>
<dbReference type="NCBIfam" id="TIGR01258">
    <property type="entry name" value="pgm_1"/>
    <property type="match status" value="1"/>
</dbReference>
<dbReference type="PANTHER" id="PTHR11931">
    <property type="entry name" value="PHOSPHOGLYCERATE MUTASE"/>
    <property type="match status" value="1"/>
</dbReference>
<dbReference type="STRING" id="1798512.A3A39_00875"/>